<gene>
    <name evidence="1" type="ORF">FHS11_001107</name>
</gene>
<dbReference type="RefSeq" id="WP_157750752.1">
    <property type="nucleotide sequence ID" value="NZ_AP017313.1"/>
</dbReference>
<proteinExistence type="predicted"/>
<evidence type="ECO:0000313" key="1">
    <source>
        <dbReference type="EMBL" id="MBB3054697.1"/>
    </source>
</evidence>
<protein>
    <submittedName>
        <fullName evidence="1">Uncharacterized protein</fullName>
    </submittedName>
</protein>
<dbReference type="EMBL" id="JACHWX010000002">
    <property type="protein sequence ID" value="MBB3054697.1"/>
    <property type="molecule type" value="Genomic_DNA"/>
</dbReference>
<dbReference type="Proteomes" id="UP000539265">
    <property type="component" value="Unassembled WGS sequence"/>
</dbReference>
<sequence length="58" mass="6270">MFLYGLFFKNPNKLLKKLVYQVYQAYSCVSGGSGAPCVLATGIGRAQAANDRGKRIAN</sequence>
<accession>A0A839SDR7</accession>
<name>A0A839SDR7_9SPHI</name>
<organism evidence="1 2">
    <name type="scientific">Mucilaginibacter gotjawali</name>
    <dbReference type="NCBI Taxonomy" id="1550579"/>
    <lineage>
        <taxon>Bacteria</taxon>
        <taxon>Pseudomonadati</taxon>
        <taxon>Bacteroidota</taxon>
        <taxon>Sphingobacteriia</taxon>
        <taxon>Sphingobacteriales</taxon>
        <taxon>Sphingobacteriaceae</taxon>
        <taxon>Mucilaginibacter</taxon>
    </lineage>
</organism>
<evidence type="ECO:0000313" key="2">
    <source>
        <dbReference type="Proteomes" id="UP000539265"/>
    </source>
</evidence>
<comment type="caution">
    <text evidence="1">The sequence shown here is derived from an EMBL/GenBank/DDBJ whole genome shotgun (WGS) entry which is preliminary data.</text>
</comment>
<keyword evidence="2" id="KW-1185">Reference proteome</keyword>
<dbReference type="AlphaFoldDB" id="A0A839SDR7"/>
<reference evidence="1" key="1">
    <citation type="submission" date="2020-08" db="EMBL/GenBank/DDBJ databases">
        <title>Genomic Encyclopedia of Type Strains, Phase III (KMG-III): the genomes of soil and plant-associated and newly described type strains.</title>
        <authorList>
            <person name="Whitman W."/>
        </authorList>
    </citation>
    <scope>NUCLEOTIDE SEQUENCE [LARGE SCALE GENOMIC DNA]</scope>
    <source>
        <strain evidence="1">CECT 8628</strain>
    </source>
</reference>